<comment type="caution">
    <text evidence="1">The sequence shown here is derived from an EMBL/GenBank/DDBJ whole genome shotgun (WGS) entry which is preliminary data.</text>
</comment>
<evidence type="ECO:0000313" key="2">
    <source>
        <dbReference type="Proteomes" id="UP000196560"/>
    </source>
</evidence>
<protein>
    <submittedName>
        <fullName evidence="1">Minor capsid protein</fullName>
    </submittedName>
</protein>
<dbReference type="RefSeq" id="WP_087186601.1">
    <property type="nucleotide sequence ID" value="NZ_NFHO01000007.1"/>
</dbReference>
<name>A0A1Y3U1F9_9ACTN</name>
<accession>A0A1Y3U1F9</accession>
<sequence>MRFLRPIPRRLLPDDMIVWPAAGDGTYGPSVLVRHVRFERAESAVDDAHRSADGGAGRIFVDAVSSEGAFEVPAGSRVLVGAGPSVHVRRCRRCCVVRGHVHHWELEVG</sequence>
<dbReference type="EMBL" id="NFHO01000007">
    <property type="protein sequence ID" value="OUN42594.1"/>
    <property type="molecule type" value="Genomic_DNA"/>
</dbReference>
<gene>
    <name evidence="1" type="ORF">B5G21_07120</name>
</gene>
<reference evidence="2" key="1">
    <citation type="submission" date="2017-04" db="EMBL/GenBank/DDBJ databases">
        <title>Function of individual gut microbiota members based on whole genome sequencing of pure cultures obtained from chicken caecum.</title>
        <authorList>
            <person name="Medvecky M."/>
            <person name="Cejkova D."/>
            <person name="Polansky O."/>
            <person name="Karasova D."/>
            <person name="Kubasova T."/>
            <person name="Cizek A."/>
            <person name="Rychlik I."/>
        </authorList>
    </citation>
    <scope>NUCLEOTIDE SEQUENCE [LARGE SCALE GENOMIC DNA]</scope>
    <source>
        <strain evidence="2">An70</strain>
    </source>
</reference>
<keyword evidence="2" id="KW-1185">Reference proteome</keyword>
<organism evidence="1 2">
    <name type="scientific">Enorma massiliensis</name>
    <dbReference type="NCBI Taxonomy" id="1472761"/>
    <lineage>
        <taxon>Bacteria</taxon>
        <taxon>Bacillati</taxon>
        <taxon>Actinomycetota</taxon>
        <taxon>Coriobacteriia</taxon>
        <taxon>Coriobacteriales</taxon>
        <taxon>Coriobacteriaceae</taxon>
        <taxon>Enorma</taxon>
    </lineage>
</organism>
<dbReference type="Proteomes" id="UP000196560">
    <property type="component" value="Unassembled WGS sequence"/>
</dbReference>
<dbReference type="AlphaFoldDB" id="A0A1Y3U1F9"/>
<proteinExistence type="predicted"/>
<evidence type="ECO:0000313" key="1">
    <source>
        <dbReference type="EMBL" id="OUN42594.1"/>
    </source>
</evidence>